<feature type="domain" description="RsmI HTH" evidence="8">
    <location>
        <begin position="233"/>
        <end position="275"/>
    </location>
</feature>
<evidence type="ECO:0000256" key="2">
    <source>
        <dbReference type="ARBA" id="ARBA00022552"/>
    </source>
</evidence>
<dbReference type="OrthoDB" id="9809084at2"/>
<comment type="similarity">
    <text evidence="6">Belongs to the methyltransferase superfamily. RsmI family.</text>
</comment>
<evidence type="ECO:0000259" key="7">
    <source>
        <dbReference type="Pfam" id="PF00590"/>
    </source>
</evidence>
<dbReference type="NCBIfam" id="TIGR00096">
    <property type="entry name" value="16S rRNA (cytidine(1402)-2'-O)-methyltransferase"/>
    <property type="match status" value="1"/>
</dbReference>
<dbReference type="InterPro" id="IPR000878">
    <property type="entry name" value="4pyrrol_Mease"/>
</dbReference>
<dbReference type="AlphaFoldDB" id="A0A0K1PDU1"/>
<dbReference type="EMBL" id="CP012332">
    <property type="protein sequence ID" value="AKU91279.1"/>
    <property type="molecule type" value="Genomic_DNA"/>
</dbReference>
<dbReference type="EC" id="2.1.1.198" evidence="6"/>
<evidence type="ECO:0000256" key="5">
    <source>
        <dbReference type="ARBA" id="ARBA00022691"/>
    </source>
</evidence>
<comment type="function">
    <text evidence="6">Catalyzes the 2'-O-methylation of the ribose of cytidine 1402 (C1402) in 16S rRNA.</text>
</comment>
<dbReference type="GO" id="GO:0070677">
    <property type="term" value="F:rRNA (cytosine-2'-O-)-methyltransferase activity"/>
    <property type="evidence" value="ECO:0007669"/>
    <property type="project" value="UniProtKB-UniRule"/>
</dbReference>
<dbReference type="STRING" id="1391653.AKJ08_1666"/>
<keyword evidence="2 6" id="KW-0698">rRNA processing</keyword>
<reference evidence="9 10" key="1">
    <citation type="submission" date="2015-08" db="EMBL/GenBank/DDBJ databases">
        <authorList>
            <person name="Babu N.S."/>
            <person name="Beckwith C.J."/>
            <person name="Beseler K.G."/>
            <person name="Brison A."/>
            <person name="Carone J.V."/>
            <person name="Caskin T.P."/>
            <person name="Diamond M."/>
            <person name="Durham M.E."/>
            <person name="Foxe J.M."/>
            <person name="Go M."/>
            <person name="Henderson B.A."/>
            <person name="Jones I.B."/>
            <person name="McGettigan J.A."/>
            <person name="Micheletti S.J."/>
            <person name="Nasrallah M.E."/>
            <person name="Ortiz D."/>
            <person name="Piller C.R."/>
            <person name="Privatt S.R."/>
            <person name="Schneider S.L."/>
            <person name="Sharp S."/>
            <person name="Smith T.C."/>
            <person name="Stanton J.D."/>
            <person name="Ullery H.E."/>
            <person name="Wilson R.J."/>
            <person name="Serrano M.G."/>
            <person name="Buck G."/>
            <person name="Lee V."/>
            <person name="Wang Y."/>
            <person name="Carvalho R."/>
            <person name="Voegtly L."/>
            <person name="Shi R."/>
            <person name="Duckworth R."/>
            <person name="Johnson A."/>
            <person name="Loviza R."/>
            <person name="Walstead R."/>
            <person name="Shah Z."/>
            <person name="Kiflezghi M."/>
            <person name="Wade K."/>
            <person name="Ball S.L."/>
            <person name="Bradley K.W."/>
            <person name="Asai D.J."/>
            <person name="Bowman C.A."/>
            <person name="Russell D.A."/>
            <person name="Pope W.H."/>
            <person name="Jacobs-Sera D."/>
            <person name="Hendrix R.W."/>
            <person name="Hatfull G.F."/>
        </authorList>
    </citation>
    <scope>NUCLEOTIDE SEQUENCE [LARGE SCALE GENOMIC DNA]</scope>
    <source>
        <strain evidence="9 10">DSM 27710</strain>
    </source>
</reference>
<dbReference type="InterPro" id="IPR035996">
    <property type="entry name" value="4pyrrol_Methylase_sf"/>
</dbReference>
<evidence type="ECO:0000256" key="6">
    <source>
        <dbReference type="HAMAP-Rule" id="MF_01877"/>
    </source>
</evidence>
<protein>
    <recommendedName>
        <fullName evidence="6">Ribosomal RNA small subunit methyltransferase I</fullName>
        <ecNumber evidence="6">2.1.1.198</ecNumber>
    </recommendedName>
    <alternativeName>
        <fullName evidence="6">16S rRNA 2'-O-ribose C1402 methyltransferase</fullName>
    </alternativeName>
    <alternativeName>
        <fullName evidence="6">rRNA (cytidine-2'-O-)-methyltransferase RsmI</fullName>
    </alternativeName>
</protein>
<dbReference type="SUPFAM" id="SSF53790">
    <property type="entry name" value="Tetrapyrrole methylase"/>
    <property type="match status" value="1"/>
</dbReference>
<dbReference type="InterPro" id="IPR008189">
    <property type="entry name" value="rRNA_ssu_MeTfrase_I"/>
</dbReference>
<evidence type="ECO:0000256" key="1">
    <source>
        <dbReference type="ARBA" id="ARBA00022490"/>
    </source>
</evidence>
<keyword evidence="3 6" id="KW-0489">Methyltransferase</keyword>
<name>A0A0K1PDU1_9BACT</name>
<dbReference type="Proteomes" id="UP000055590">
    <property type="component" value="Chromosome"/>
</dbReference>
<dbReference type="FunFam" id="3.40.1010.10:FF:000007">
    <property type="entry name" value="Ribosomal RNA small subunit methyltransferase I"/>
    <property type="match status" value="1"/>
</dbReference>
<keyword evidence="4 6" id="KW-0808">Transferase</keyword>
<dbReference type="FunFam" id="3.30.950.10:FF:000002">
    <property type="entry name" value="Ribosomal RNA small subunit methyltransferase I"/>
    <property type="match status" value="1"/>
</dbReference>
<comment type="catalytic activity">
    <reaction evidence="6">
        <text>cytidine(1402) in 16S rRNA + S-adenosyl-L-methionine = 2'-O-methylcytidine(1402) in 16S rRNA + S-adenosyl-L-homocysteine + H(+)</text>
        <dbReference type="Rhea" id="RHEA:42924"/>
        <dbReference type="Rhea" id="RHEA-COMP:10285"/>
        <dbReference type="Rhea" id="RHEA-COMP:10286"/>
        <dbReference type="ChEBI" id="CHEBI:15378"/>
        <dbReference type="ChEBI" id="CHEBI:57856"/>
        <dbReference type="ChEBI" id="CHEBI:59789"/>
        <dbReference type="ChEBI" id="CHEBI:74495"/>
        <dbReference type="ChEBI" id="CHEBI:82748"/>
        <dbReference type="EC" id="2.1.1.198"/>
    </reaction>
</comment>
<dbReference type="InterPro" id="IPR053910">
    <property type="entry name" value="RsmI_HTH"/>
</dbReference>
<dbReference type="PIRSF" id="PIRSF005917">
    <property type="entry name" value="MTase_YraL"/>
    <property type="match status" value="1"/>
</dbReference>
<keyword evidence="5 6" id="KW-0949">S-adenosyl-L-methionine</keyword>
<dbReference type="RefSeq" id="WP_050725611.1">
    <property type="nucleotide sequence ID" value="NZ_CP012332.1"/>
</dbReference>
<proteinExistence type="inferred from homology"/>
<dbReference type="GO" id="GO:0005737">
    <property type="term" value="C:cytoplasm"/>
    <property type="evidence" value="ECO:0007669"/>
    <property type="project" value="UniProtKB-SubCell"/>
</dbReference>
<keyword evidence="10" id="KW-1185">Reference proteome</keyword>
<organism evidence="9 10">
    <name type="scientific">Vulgatibacter incomptus</name>
    <dbReference type="NCBI Taxonomy" id="1391653"/>
    <lineage>
        <taxon>Bacteria</taxon>
        <taxon>Pseudomonadati</taxon>
        <taxon>Myxococcota</taxon>
        <taxon>Myxococcia</taxon>
        <taxon>Myxococcales</taxon>
        <taxon>Cystobacterineae</taxon>
        <taxon>Vulgatibacteraceae</taxon>
        <taxon>Vulgatibacter</taxon>
    </lineage>
</organism>
<accession>A0A0K1PDU1</accession>
<evidence type="ECO:0000256" key="4">
    <source>
        <dbReference type="ARBA" id="ARBA00022679"/>
    </source>
</evidence>
<evidence type="ECO:0000313" key="10">
    <source>
        <dbReference type="Proteomes" id="UP000055590"/>
    </source>
</evidence>
<evidence type="ECO:0000259" key="8">
    <source>
        <dbReference type="Pfam" id="PF23016"/>
    </source>
</evidence>
<dbReference type="InterPro" id="IPR014777">
    <property type="entry name" value="4pyrrole_Mease_sub1"/>
</dbReference>
<dbReference type="Pfam" id="PF00590">
    <property type="entry name" value="TP_methylase"/>
    <property type="match status" value="1"/>
</dbReference>
<keyword evidence="1 6" id="KW-0963">Cytoplasm</keyword>
<feature type="domain" description="Tetrapyrrole methylase" evidence="7">
    <location>
        <begin position="7"/>
        <end position="207"/>
    </location>
</feature>
<dbReference type="PANTHER" id="PTHR46111">
    <property type="entry name" value="RIBOSOMAL RNA SMALL SUBUNIT METHYLTRANSFERASE I"/>
    <property type="match status" value="1"/>
</dbReference>
<gene>
    <name evidence="6" type="primary">rsmI</name>
    <name evidence="9" type="ORF">AKJ08_1666</name>
</gene>
<dbReference type="InterPro" id="IPR014776">
    <property type="entry name" value="4pyrrole_Mease_sub2"/>
</dbReference>
<dbReference type="Gene3D" id="3.40.1010.10">
    <property type="entry name" value="Cobalt-precorrin-4 Transmethylase, Domain 1"/>
    <property type="match status" value="1"/>
</dbReference>
<dbReference type="CDD" id="cd11648">
    <property type="entry name" value="RsmI"/>
    <property type="match status" value="1"/>
</dbReference>
<evidence type="ECO:0000313" key="9">
    <source>
        <dbReference type="EMBL" id="AKU91279.1"/>
    </source>
</evidence>
<comment type="subcellular location">
    <subcellularLocation>
        <location evidence="6">Cytoplasm</location>
    </subcellularLocation>
</comment>
<dbReference type="Gene3D" id="3.30.950.10">
    <property type="entry name" value="Methyltransferase, Cobalt-precorrin-4 Transmethylase, Domain 2"/>
    <property type="match status" value="1"/>
</dbReference>
<sequence>MAQEKGTLYLVGTPIGNLADISRRAIETLGAVQLVACEDTRHTRILLDRVGVSTRVTSLPAFDEKRRAAGLVDRLVAGENVALVTDAGMPGISDPGSEVVRLAVEAGVRVVPIPGASAPLAALAASGLPTERFTFFGFLPRKGGTRKEALEELRASTGTLLLFESPRRLGETLLDLREALGDRRACVARELTKLHEELVRGTLSELAEHFSGEVLGEITLVIEGAPRAAPSTEADVDGLLRGRLAAGASVKDASREVAEALGLAKKDVYRRALELASEER</sequence>
<dbReference type="PANTHER" id="PTHR46111:SF1">
    <property type="entry name" value="RIBOSOMAL RNA SMALL SUBUNIT METHYLTRANSFERASE I"/>
    <property type="match status" value="1"/>
</dbReference>
<dbReference type="KEGG" id="vin:AKJ08_1666"/>
<dbReference type="HAMAP" id="MF_01877">
    <property type="entry name" value="16SrRNA_methyltr_I"/>
    <property type="match status" value="1"/>
</dbReference>
<dbReference type="PATRIC" id="fig|1391653.3.peg.1748"/>
<dbReference type="Pfam" id="PF23016">
    <property type="entry name" value="RsmI_C"/>
    <property type="match status" value="1"/>
</dbReference>
<evidence type="ECO:0000256" key="3">
    <source>
        <dbReference type="ARBA" id="ARBA00022603"/>
    </source>
</evidence>